<evidence type="ECO:0000256" key="4">
    <source>
        <dbReference type="SAM" id="Coils"/>
    </source>
</evidence>
<keyword evidence="2 3" id="KW-0802">TPR repeat</keyword>
<reference evidence="5" key="1">
    <citation type="submission" date="2006-06" db="EMBL/GenBank/DDBJ databases">
        <title>Complete sequence of chromosome 1 of Methanosarcina barkeri str. fusaro.</title>
        <authorList>
            <person name="Copeland A."/>
            <person name="Lucas S."/>
            <person name="Lapidus A."/>
            <person name="Barry K."/>
            <person name="Detter J.C."/>
            <person name="Glavina T."/>
            <person name="Hammon N."/>
            <person name="Israni S."/>
            <person name="Pitluck S."/>
            <person name="Goodwin L.A."/>
            <person name="Saunders E.H."/>
            <person name="Schmutz J."/>
            <person name="Larimer F."/>
            <person name="Land M."/>
            <person name="Anderson I."/>
            <person name="Richardson P."/>
        </authorList>
    </citation>
    <scope>NUCLEOTIDE SEQUENCE</scope>
    <source>
        <strain evidence="5">Fusaro</strain>
    </source>
</reference>
<sequence length="1123" mass="129208">MLESLRDSAVNHLKEALELMQKNQNEEALKALEKAEEAARHEKTNDIFLYVQTLKGHLMQAVGAYEEALNIHSLALKIAEELISTDPDNELYQSILQMNLDEIITLGNILYNTGRFLQAKNCYELHLQISQYLLATDPENVSYQSDVAMTLNNLGALLKNMGRIEEAKQRYENSLEIYENLLATDPENVSYQSYVGTTLNNLGALLSDMGRIEEAKQRYENSLEIYENLLATDPENVSYQSYVGTTLNNLGALLSDMGRIEEAKQRYENALEIYENLLATDLENVSYQSYVGTTLNNLGSLLSDMGRIEEAKQRYENALEMRQNLLEHDPENVSYQSYVGTTLNNLGNLLWNMGRIGEAKQRYEKALEIYSEPMQYLTIGRKSHSIMKLIELNTEQAKSETNSHRQIKYLEEAYQLCKKNQEFFSKYGLKHEKKLVMEAGLSAYVDYVIKDIREEKDSEKRAEGYEKAIKAIEKLGKIEDDEEIEKTAYSTVCYLEGRKLVNEALGSEQPDLELIKQATNQFKDAKETYKKTNVCYCIYIGLLKILENVELFEEENGSKAKEIINQVIEILPENIDPGIKGAFEEIAKIFDEKDIKSRKKHLEEFDGKIRAIEYKALENLFGRVQKKLKDYIEEPFSPNLFYNNWKLRITFDAEKIKDKLTVKTANTIIFNRALSKEEIKDNEIEIDFLERRYIPSGEDRIIFETPTQKPVIRDIDYSETISKNKKARIFLHDCFNGVCTAGDLKVAVVQLRYDVYGEDYAVKVLESEAYKRKVMAILEAVKEEADIIVFPEFSIPFDYLEDIQNYANETGIIVFAGTHYVTEENLEKYEKLFASDFGEEDFRKNICPVVIPNSNIIHSEKMFGAKEERDLFFHKGMKQGKLNHIFKLRDNLNLGVLICFEYLNDELRHRLISACDIILVPQTNPKPSRFYGVAKNDLNSPLCAGNKAFLMANGVFRIGKTKKDVEKWLSGLENEIEGGSSGVLLTLDKDSYKMQDEGIISHVKYQKEQFILLATINTQFSASRDVQAGHEPIKTSFIHIFEEKEIRLIKSENITRENTEEFLALIGDINFCKDRKEIKTLIEKNSSLIEKYSPLMHENIKNLNNLDFEDIKEKCRCILIPAS</sequence>
<evidence type="ECO:0000256" key="2">
    <source>
        <dbReference type="ARBA" id="ARBA00022803"/>
    </source>
</evidence>
<feature type="repeat" description="TPR" evidence="3">
    <location>
        <begin position="148"/>
        <end position="181"/>
    </location>
</feature>
<feature type="coiled-coil region" evidence="4">
    <location>
        <begin position="18"/>
        <end position="45"/>
    </location>
</feature>
<feature type="repeat" description="TPR" evidence="3">
    <location>
        <begin position="203"/>
        <end position="236"/>
    </location>
</feature>
<name>Q465N8_METBF</name>
<dbReference type="InterPro" id="IPR011990">
    <property type="entry name" value="TPR-like_helical_dom_sf"/>
</dbReference>
<dbReference type="SMART" id="SM00028">
    <property type="entry name" value="TPR"/>
    <property type="match status" value="8"/>
</dbReference>
<gene>
    <name evidence="5" type="ordered locus">Mbar_A3535</name>
</gene>
<keyword evidence="4" id="KW-0175">Coiled coil</keyword>
<dbReference type="SUPFAM" id="SSF48452">
    <property type="entry name" value="TPR-like"/>
    <property type="match status" value="2"/>
</dbReference>
<feature type="coiled-coil region" evidence="4">
    <location>
        <begin position="257"/>
        <end position="284"/>
    </location>
</feature>
<accession>Q465N8</accession>
<feature type="repeat" description="TPR" evidence="3">
    <location>
        <begin position="244"/>
        <end position="277"/>
    </location>
</feature>
<dbReference type="OrthoDB" id="137920at2157"/>
<dbReference type="HOGENOM" id="CLU_004608_0_0_2"/>
<dbReference type="Pfam" id="PF13374">
    <property type="entry name" value="TPR_10"/>
    <property type="match status" value="1"/>
</dbReference>
<evidence type="ECO:0000256" key="3">
    <source>
        <dbReference type="PROSITE-ProRule" id="PRU00339"/>
    </source>
</evidence>
<dbReference type="Gene3D" id="1.25.40.10">
    <property type="entry name" value="Tetratricopeptide repeat domain"/>
    <property type="match status" value="3"/>
</dbReference>
<dbReference type="KEGG" id="mba:Mbar_A3535"/>
<evidence type="ECO:0008006" key="6">
    <source>
        <dbReference type="Google" id="ProtNLM"/>
    </source>
</evidence>
<dbReference type="PROSITE" id="PS50005">
    <property type="entry name" value="TPR"/>
    <property type="match status" value="5"/>
</dbReference>
<dbReference type="Gene3D" id="3.60.110.10">
    <property type="entry name" value="Carbon-nitrogen hydrolase"/>
    <property type="match status" value="1"/>
</dbReference>
<evidence type="ECO:0000256" key="1">
    <source>
        <dbReference type="ARBA" id="ARBA00022737"/>
    </source>
</evidence>
<dbReference type="PaxDb" id="269797-Mbar_A3535"/>
<dbReference type="eggNOG" id="arCOG03042">
    <property type="taxonomic scope" value="Archaea"/>
</dbReference>
<feature type="repeat" description="TPR" evidence="3">
    <location>
        <begin position="340"/>
        <end position="373"/>
    </location>
</feature>
<proteinExistence type="predicted"/>
<dbReference type="SUPFAM" id="SSF56317">
    <property type="entry name" value="Carbon-nitrogen hydrolase"/>
    <property type="match status" value="1"/>
</dbReference>
<dbReference type="Pfam" id="PF13424">
    <property type="entry name" value="TPR_12"/>
    <property type="match status" value="2"/>
</dbReference>
<dbReference type="STRING" id="269797.Mbar_A3535"/>
<dbReference type="PANTHER" id="PTHR45641:SF19">
    <property type="entry name" value="NEPHROCYSTIN-3"/>
    <property type="match status" value="1"/>
</dbReference>
<organism evidence="5">
    <name type="scientific">Methanosarcina barkeri (strain Fusaro / DSM 804)</name>
    <dbReference type="NCBI Taxonomy" id="269797"/>
    <lineage>
        <taxon>Archaea</taxon>
        <taxon>Methanobacteriati</taxon>
        <taxon>Methanobacteriota</taxon>
        <taxon>Stenosarchaea group</taxon>
        <taxon>Methanomicrobia</taxon>
        <taxon>Methanosarcinales</taxon>
        <taxon>Methanosarcinaceae</taxon>
        <taxon>Methanosarcina</taxon>
    </lineage>
</organism>
<dbReference type="InterPro" id="IPR019734">
    <property type="entry name" value="TPR_rpt"/>
</dbReference>
<dbReference type="EMBL" id="CP000099">
    <property type="protein sequence ID" value="AAZ72404.1"/>
    <property type="molecule type" value="Genomic_DNA"/>
</dbReference>
<keyword evidence="1" id="KW-0677">Repeat</keyword>
<protein>
    <recommendedName>
        <fullName evidence="6">CN hydrolase domain-containing protein</fullName>
    </recommendedName>
</protein>
<feature type="repeat" description="TPR" evidence="3">
    <location>
        <begin position="292"/>
        <end position="325"/>
    </location>
</feature>
<dbReference type="AlphaFoldDB" id="Q465N8"/>
<dbReference type="PANTHER" id="PTHR45641">
    <property type="entry name" value="TETRATRICOPEPTIDE REPEAT PROTEIN (AFU_ORTHOLOGUE AFUA_6G03870)"/>
    <property type="match status" value="1"/>
</dbReference>
<dbReference type="InterPro" id="IPR036526">
    <property type="entry name" value="C-N_Hydrolase_sf"/>
</dbReference>
<evidence type="ECO:0000313" key="5">
    <source>
        <dbReference type="EMBL" id="AAZ72404.1"/>
    </source>
</evidence>